<protein>
    <submittedName>
        <fullName evidence="2">Uncharacterized protein</fullName>
    </submittedName>
</protein>
<feature type="signal peptide" evidence="1">
    <location>
        <begin position="1"/>
        <end position="26"/>
    </location>
</feature>
<feature type="chain" id="PRO_5020631759" evidence="1">
    <location>
        <begin position="27"/>
        <end position="100"/>
    </location>
</feature>
<dbReference type="EMBL" id="ML002425">
    <property type="protein sequence ID" value="RKP37952.1"/>
    <property type="molecule type" value="Genomic_DNA"/>
</dbReference>
<keyword evidence="3" id="KW-1185">Reference proteome</keyword>
<evidence type="ECO:0000313" key="2">
    <source>
        <dbReference type="EMBL" id="RKP37952.1"/>
    </source>
</evidence>
<accession>A0A4P9ZYE3</accession>
<evidence type="ECO:0000313" key="3">
    <source>
        <dbReference type="Proteomes" id="UP000268162"/>
    </source>
</evidence>
<reference evidence="3" key="1">
    <citation type="journal article" date="2018" name="Nat. Microbiol.">
        <title>Leveraging single-cell genomics to expand the fungal tree of life.</title>
        <authorList>
            <person name="Ahrendt S.R."/>
            <person name="Quandt C.A."/>
            <person name="Ciobanu D."/>
            <person name="Clum A."/>
            <person name="Salamov A."/>
            <person name="Andreopoulos B."/>
            <person name="Cheng J.F."/>
            <person name="Woyke T."/>
            <person name="Pelin A."/>
            <person name="Henrissat B."/>
            <person name="Reynolds N.K."/>
            <person name="Benny G.L."/>
            <person name="Smith M.E."/>
            <person name="James T.Y."/>
            <person name="Grigoriev I.V."/>
        </authorList>
    </citation>
    <scope>NUCLEOTIDE SEQUENCE [LARGE SCALE GENOMIC DNA]</scope>
    <source>
        <strain evidence="3">RSA 468</strain>
    </source>
</reference>
<organism evidence="2 3">
    <name type="scientific">Dimargaris cristalligena</name>
    <dbReference type="NCBI Taxonomy" id="215637"/>
    <lineage>
        <taxon>Eukaryota</taxon>
        <taxon>Fungi</taxon>
        <taxon>Fungi incertae sedis</taxon>
        <taxon>Zoopagomycota</taxon>
        <taxon>Kickxellomycotina</taxon>
        <taxon>Dimargaritomycetes</taxon>
        <taxon>Dimargaritales</taxon>
        <taxon>Dimargaritaceae</taxon>
        <taxon>Dimargaris</taxon>
    </lineage>
</organism>
<dbReference type="Proteomes" id="UP000268162">
    <property type="component" value="Unassembled WGS sequence"/>
</dbReference>
<evidence type="ECO:0000256" key="1">
    <source>
        <dbReference type="SAM" id="SignalP"/>
    </source>
</evidence>
<sequence>MLLGLKPFLAALAVTFGLGPIQPGSAFSTEPSTHHLARRSFHLYKSEAFYEDPETGAILGISASENIPKTRTERATEKMKDTAHIVKKKAKRIGKKIIRQ</sequence>
<dbReference type="AlphaFoldDB" id="A0A4P9ZYE3"/>
<keyword evidence="1" id="KW-0732">Signal</keyword>
<name>A0A4P9ZYE3_9FUNG</name>
<proteinExistence type="predicted"/>
<gene>
    <name evidence="2" type="ORF">BJ085DRAFT_29321</name>
</gene>